<proteinExistence type="predicted"/>
<dbReference type="Pfam" id="PF14734">
    <property type="entry name" value="DUF4469"/>
    <property type="match status" value="1"/>
</dbReference>
<dbReference type="EMBL" id="QEWP01000022">
    <property type="protein sequence ID" value="PWD97887.1"/>
    <property type="molecule type" value="Genomic_DNA"/>
</dbReference>
<evidence type="ECO:0000259" key="2">
    <source>
        <dbReference type="Pfam" id="PF14848"/>
    </source>
</evidence>
<dbReference type="OrthoDB" id="1117166at2"/>
<feature type="domain" description="Bvu-2165-like IHF-HU-like DNA-binding" evidence="2">
    <location>
        <begin position="9"/>
        <end position="131"/>
    </location>
</feature>
<name>A0A2U2B4C3_9BACT</name>
<gene>
    <name evidence="3" type="ORF">DDZ16_18175</name>
</gene>
<evidence type="ECO:0000313" key="4">
    <source>
        <dbReference type="Proteomes" id="UP000244956"/>
    </source>
</evidence>
<organism evidence="3 4">
    <name type="scientific">Marinilabilia rubra</name>
    <dbReference type="NCBI Taxonomy" id="2162893"/>
    <lineage>
        <taxon>Bacteria</taxon>
        <taxon>Pseudomonadati</taxon>
        <taxon>Bacteroidota</taxon>
        <taxon>Bacteroidia</taxon>
        <taxon>Marinilabiliales</taxon>
        <taxon>Marinilabiliaceae</taxon>
        <taxon>Marinilabilia</taxon>
    </lineage>
</organism>
<dbReference type="RefSeq" id="WP_109265905.1">
    <property type="nucleotide sequence ID" value="NZ_QEWP01000022.1"/>
</dbReference>
<dbReference type="InterPro" id="IPR049893">
    <property type="entry name" value="Bvu_2165-like_IHF-HU-DNA_bdg"/>
</dbReference>
<dbReference type="CDD" id="cd12843">
    <property type="entry name" value="Bvu_2165_C_like"/>
    <property type="match status" value="1"/>
</dbReference>
<dbReference type="Gene3D" id="2.70.50.70">
    <property type="match status" value="1"/>
</dbReference>
<protein>
    <submittedName>
        <fullName evidence="3">Uncharacterized protein</fullName>
    </submittedName>
</protein>
<dbReference type="CDD" id="cd13833">
    <property type="entry name" value="HU_IHF_like"/>
    <property type="match status" value="1"/>
</dbReference>
<comment type="caution">
    <text evidence="3">The sequence shown here is derived from an EMBL/GenBank/DDBJ whole genome shotgun (WGS) entry which is preliminary data.</text>
</comment>
<feature type="domain" description="DUF4469" evidence="1">
    <location>
        <begin position="138"/>
        <end position="234"/>
    </location>
</feature>
<accession>A0A2U2B4C3</accession>
<evidence type="ECO:0000313" key="3">
    <source>
        <dbReference type="EMBL" id="PWD97887.1"/>
    </source>
</evidence>
<reference evidence="3 4" key="1">
    <citation type="submission" date="2018-05" db="EMBL/GenBank/DDBJ databases">
        <title>Marinilabilia rubrum sp. nov., isolated from saltern sediment.</title>
        <authorList>
            <person name="Zhang R."/>
        </authorList>
    </citation>
    <scope>NUCLEOTIDE SEQUENCE [LARGE SCALE GENOMIC DNA]</scope>
    <source>
        <strain evidence="3 4">WTE16</strain>
    </source>
</reference>
<dbReference type="AlphaFoldDB" id="A0A2U2B4C3"/>
<dbReference type="Pfam" id="PF14848">
    <property type="entry name" value="HU-DNA_bdg"/>
    <property type="match status" value="1"/>
</dbReference>
<dbReference type="Proteomes" id="UP000244956">
    <property type="component" value="Unassembled WGS sequence"/>
</dbReference>
<dbReference type="InterPro" id="IPR027824">
    <property type="entry name" value="DUF4469"/>
</dbReference>
<sequence length="244" mass="26312">MATSTLHSIKANLYLNLLTDDPNDYSARVDSEKSLSTGDICSSAVTRGGAATTAESMEYHVDLFFKEMGYQLSNGFSVNTGYFTAGALIKGVFNSPGESFDPNKHSVLFQFNQGALLREEIQNINVEIQGVADTGTVIMEVVDVKSGSVNDVVTSGRNLRIRGTKVKIDGDHPDVGVSFVNASTGDVVKVDPTDIVENMPSELIIFTPNLEAGTYNVKVTTQYSQSSLLKEPRSTVFAIPLTVE</sequence>
<evidence type="ECO:0000259" key="1">
    <source>
        <dbReference type="Pfam" id="PF14734"/>
    </source>
</evidence>
<keyword evidence="4" id="KW-1185">Reference proteome</keyword>